<evidence type="ECO:0008006" key="6">
    <source>
        <dbReference type="Google" id="ProtNLM"/>
    </source>
</evidence>
<comment type="caution">
    <text evidence="4">The sequence shown here is derived from an EMBL/GenBank/DDBJ whole genome shotgun (WGS) entry which is preliminary data.</text>
</comment>
<sequence length="1495" mass="167179">MKKNLPALAALFASALVFGGTPDLTVSGDGTADGRDASGNAVAAKAEQLEFVPGLRGQAIRFKPGSKLLFEHPGLLGDTGTVSMWVRADWNGWEETSLNRFLLSALNADGKQVFPFWFWNWLRLDLPRDDGSVKSVEAKLIRGNITKNDWVHITAVWNRRNWCAIYLNGSRNRYEQNMERVPGVSAGEIRSVSIGSDAFGAPETTFLGTIDEVKFYKKPLSDKEVEAEYRAFAPFDLYLDRALYHAPREIELELFRPESGRESSVDLSLVDKNGKILAQKAFPKLPADSRQTLKLPVPELPPGEYRLEAKLGTGLTRAFRITLADDETPVNAAPGELKTGKPVFEKTFRTVADSAATRGSAKAADGYLEAGSKKDDHISCILPIPPEYRNGKPLLLEIEWPDDKERMFSIYLYPEAGSKSEIRDRLGGGVAAGGIYPNSNRMQRLRYLIYGSTPTMLLELRTQADNTPAAISALRLLPLPEGLPRLELNLPDGMPGRQIGHLDEDQSFDYNLDWDNTRPKLPCTAAVPKIVRMLREYYAYTGQNSFSLPLLRYNFAVYQTTAFPQTNGVFPFENGEVPYIVETLAKDGIGFNAIINLSEPPALFHAPDRTAEFGRTGVFTRNNRGSIVSMKRCNPVHPLVRNEVEKLVEDFARRFGKLPGVQAIEYWVEWPTIAFSDLTSGYDDYTVALFSRETGVKVPEFDEQKYQRRYEFLTAPPQRDAWVKWRAAKTTEMIRRLRSAVDRHAPELPLHLVLRGVPQTGSLELDTTSGLDPERSYLEEPGIDFAAVRQIPGVVLVPMRDSLMRLWQQHWNNARTTGDETLFDPAMQQPFRCQKQNYVNDYFRYFESFSNSPIPEKYPSHFQNSDLKPHGRFFLKELAFNVGAGDAQRISFGAQPLASLGREEEMREFARAFRALPDRPFRDVAGATDPVTVRYLPTKNGTYLYLVSLIHVDTEVALEIPGARTMRDLSTGRETPVSPVTLKPFELRSFLIPGEAVPVWKSTAVPDAYRRETEAAFAELADGVAGLAAETGDAEQLAERVERCRVLLKAGRYAEFHRLYHSKLFYNAAGTIAALAAGYPQQQRKMLEASHIAVNCGSADFFRAPDGRLFFPDRRFGGKLPYGFDEKCTTATRNTNAMPAGGELNPLFSTEAYDLDGYRFQVKPGKYTVRLLFRVGFEPGRKDGLFRFAVLVNGKTAVPDYDLFKSESPERGYAELVIPDVEPEKGEIRIEFRTVGGSDPTARLLNAIEVVPENADLLSFVPAADAAAAAPKTDKEYVILVKGNSISRHGWNEETREKLGWARECGMAATSEANDYVHRFARMVQQTMPGKKVRVVFGTGGRPDLAVASVEQEKALRPDLILVQNGEHSAFGETAKRFPADYEKLLKALREFPGPPRIITIGIWNPRYREEFKNCTAPDYDECAREVEAAQRRISEQLGIAFVPVSPFENDPANTGDGATAGVRWHPNDNGMKCYADAVFKAFRQDNGKPKEPTR</sequence>
<keyword evidence="5" id="KW-1185">Reference proteome</keyword>
<dbReference type="Pfam" id="PF11721">
    <property type="entry name" value="Malectin"/>
    <property type="match status" value="1"/>
</dbReference>
<dbReference type="CDD" id="cd00229">
    <property type="entry name" value="SGNH_hydrolase"/>
    <property type="match status" value="1"/>
</dbReference>
<evidence type="ECO:0000259" key="2">
    <source>
        <dbReference type="Pfam" id="PF11721"/>
    </source>
</evidence>
<dbReference type="SUPFAM" id="SSF52266">
    <property type="entry name" value="SGNH hydrolase"/>
    <property type="match status" value="1"/>
</dbReference>
<dbReference type="Gene3D" id="3.20.20.80">
    <property type="entry name" value="Glycosidases"/>
    <property type="match status" value="1"/>
</dbReference>
<dbReference type="Pfam" id="PF13472">
    <property type="entry name" value="Lipase_GDSL_2"/>
    <property type="match status" value="1"/>
</dbReference>
<feature type="chain" id="PRO_5032545776" description="Lysophospholipase L1-like esterase" evidence="1">
    <location>
        <begin position="20"/>
        <end position="1495"/>
    </location>
</feature>
<dbReference type="InterPro" id="IPR013830">
    <property type="entry name" value="SGNH_hydro"/>
</dbReference>
<dbReference type="GO" id="GO:0016788">
    <property type="term" value="F:hydrolase activity, acting on ester bonds"/>
    <property type="evidence" value="ECO:0007669"/>
    <property type="project" value="UniProtKB-ARBA"/>
</dbReference>
<dbReference type="RefSeq" id="WP_154419938.1">
    <property type="nucleotide sequence ID" value="NZ_VUNS01000025.1"/>
</dbReference>
<gene>
    <name evidence="4" type="ORF">FYJ85_17835</name>
</gene>
<reference evidence="4 5" key="1">
    <citation type="submission" date="2019-08" db="EMBL/GenBank/DDBJ databases">
        <title>In-depth cultivation of the pig gut microbiome towards novel bacterial diversity and tailored functional studies.</title>
        <authorList>
            <person name="Wylensek D."/>
            <person name="Hitch T.C.A."/>
            <person name="Clavel T."/>
        </authorList>
    </citation>
    <scope>NUCLEOTIDE SEQUENCE [LARGE SCALE GENOMIC DNA]</scope>
    <source>
        <strain evidence="4 5">BBE-744-WT-12</strain>
    </source>
</reference>
<evidence type="ECO:0000313" key="5">
    <source>
        <dbReference type="Proteomes" id="UP000435649"/>
    </source>
</evidence>
<dbReference type="SUPFAM" id="SSF49899">
    <property type="entry name" value="Concanavalin A-like lectins/glucanases"/>
    <property type="match status" value="1"/>
</dbReference>
<accession>A0A844G9H1</accession>
<evidence type="ECO:0000313" key="4">
    <source>
        <dbReference type="EMBL" id="MST98899.1"/>
    </source>
</evidence>
<evidence type="ECO:0000256" key="1">
    <source>
        <dbReference type="SAM" id="SignalP"/>
    </source>
</evidence>
<proteinExistence type="predicted"/>
<dbReference type="InterPro" id="IPR021720">
    <property type="entry name" value="Malectin_dom"/>
</dbReference>
<dbReference type="InterPro" id="IPR036514">
    <property type="entry name" value="SGNH_hydro_sf"/>
</dbReference>
<feature type="signal peptide" evidence="1">
    <location>
        <begin position="1"/>
        <end position="19"/>
    </location>
</feature>
<feature type="domain" description="Malectin" evidence="2">
    <location>
        <begin position="1092"/>
        <end position="1233"/>
    </location>
</feature>
<feature type="domain" description="SGNH hydrolase-type esterase" evidence="3">
    <location>
        <begin position="1304"/>
        <end position="1473"/>
    </location>
</feature>
<dbReference type="EMBL" id="VUNS01000025">
    <property type="protein sequence ID" value="MST98899.1"/>
    <property type="molecule type" value="Genomic_DNA"/>
</dbReference>
<evidence type="ECO:0000259" key="3">
    <source>
        <dbReference type="Pfam" id="PF13472"/>
    </source>
</evidence>
<dbReference type="Pfam" id="PF13385">
    <property type="entry name" value="Laminin_G_3"/>
    <property type="match status" value="1"/>
</dbReference>
<dbReference type="Gene3D" id="3.40.50.1110">
    <property type="entry name" value="SGNH hydrolase"/>
    <property type="match status" value="1"/>
</dbReference>
<organism evidence="4 5">
    <name type="scientific">Victivallis lenta</name>
    <dbReference type="NCBI Taxonomy" id="2606640"/>
    <lineage>
        <taxon>Bacteria</taxon>
        <taxon>Pseudomonadati</taxon>
        <taxon>Lentisphaerota</taxon>
        <taxon>Lentisphaeria</taxon>
        <taxon>Victivallales</taxon>
        <taxon>Victivallaceae</taxon>
        <taxon>Victivallis</taxon>
    </lineage>
</organism>
<name>A0A844G9H1_9BACT</name>
<protein>
    <recommendedName>
        <fullName evidence="6">Lysophospholipase L1-like esterase</fullName>
    </recommendedName>
</protein>
<keyword evidence="1" id="KW-0732">Signal</keyword>
<dbReference type="Gene3D" id="2.60.120.430">
    <property type="entry name" value="Galactose-binding lectin"/>
    <property type="match status" value="1"/>
</dbReference>
<dbReference type="Gene3D" id="2.60.120.200">
    <property type="match status" value="1"/>
</dbReference>
<dbReference type="Proteomes" id="UP000435649">
    <property type="component" value="Unassembled WGS sequence"/>
</dbReference>
<dbReference type="InterPro" id="IPR013320">
    <property type="entry name" value="ConA-like_dom_sf"/>
</dbReference>